<feature type="non-terminal residue" evidence="1">
    <location>
        <position position="1"/>
    </location>
</feature>
<accession>A0A9D9H8R7</accession>
<proteinExistence type="predicted"/>
<evidence type="ECO:0000313" key="2">
    <source>
        <dbReference type="Proteomes" id="UP000823633"/>
    </source>
</evidence>
<sequence>LDWMVAEDPYAVSLANAINEMNKNAREMGAAFVTFPSYTVEVIDGEVVTTASAVAVKLVDHEVAPVVEEVPTVAVDATVDVQ</sequence>
<reference evidence="1" key="1">
    <citation type="submission" date="2020-10" db="EMBL/GenBank/DDBJ databases">
        <authorList>
            <person name="Gilroy R."/>
        </authorList>
    </citation>
    <scope>NUCLEOTIDE SEQUENCE</scope>
    <source>
        <strain evidence="1">11167</strain>
    </source>
</reference>
<reference evidence="1" key="2">
    <citation type="journal article" date="2021" name="PeerJ">
        <title>Extensive microbial diversity within the chicken gut microbiome revealed by metagenomics and culture.</title>
        <authorList>
            <person name="Gilroy R."/>
            <person name="Ravi A."/>
            <person name="Getino M."/>
            <person name="Pursley I."/>
            <person name="Horton D.L."/>
            <person name="Alikhan N.F."/>
            <person name="Baker D."/>
            <person name="Gharbi K."/>
            <person name="Hall N."/>
            <person name="Watson M."/>
            <person name="Adriaenssens E.M."/>
            <person name="Foster-Nyarko E."/>
            <person name="Jarju S."/>
            <person name="Secka A."/>
            <person name="Antonio M."/>
            <person name="Oren A."/>
            <person name="Chaudhuri R.R."/>
            <person name="La Ragione R."/>
            <person name="Hildebrand F."/>
            <person name="Pallen M.J."/>
        </authorList>
    </citation>
    <scope>NUCLEOTIDE SEQUENCE</scope>
    <source>
        <strain evidence="1">11167</strain>
    </source>
</reference>
<gene>
    <name evidence="1" type="ORF">IAC42_01495</name>
</gene>
<evidence type="ECO:0000313" key="1">
    <source>
        <dbReference type="EMBL" id="MBO8442426.1"/>
    </source>
</evidence>
<dbReference type="EMBL" id="JADIMU010000012">
    <property type="protein sequence ID" value="MBO8442426.1"/>
    <property type="molecule type" value="Genomic_DNA"/>
</dbReference>
<dbReference type="AlphaFoldDB" id="A0A9D9H8R7"/>
<protein>
    <submittedName>
        <fullName evidence="1">Uncharacterized protein</fullName>
    </submittedName>
</protein>
<comment type="caution">
    <text evidence="1">The sequence shown here is derived from an EMBL/GenBank/DDBJ whole genome shotgun (WGS) entry which is preliminary data.</text>
</comment>
<name>A0A9D9H8R7_9SPIR</name>
<dbReference type="Proteomes" id="UP000823633">
    <property type="component" value="Unassembled WGS sequence"/>
</dbReference>
<organism evidence="1 2">
    <name type="scientific">Candidatus Aphodenecus pullistercoris</name>
    <dbReference type="NCBI Taxonomy" id="2840669"/>
    <lineage>
        <taxon>Bacteria</taxon>
        <taxon>Pseudomonadati</taxon>
        <taxon>Spirochaetota</taxon>
        <taxon>Spirochaetia</taxon>
        <taxon>Spirochaetales</taxon>
        <taxon>Candidatus Aphodenecus</taxon>
    </lineage>
</organism>